<name>A0A399F720_9DEIN</name>
<evidence type="ECO:0000313" key="3">
    <source>
        <dbReference type="Proteomes" id="UP000265715"/>
    </source>
</evidence>
<feature type="transmembrane region" description="Helical" evidence="1">
    <location>
        <begin position="91"/>
        <end position="113"/>
    </location>
</feature>
<evidence type="ECO:0000313" key="2">
    <source>
        <dbReference type="EMBL" id="RIH90431.1"/>
    </source>
</evidence>
<proteinExistence type="predicted"/>
<keyword evidence="1" id="KW-1133">Transmembrane helix</keyword>
<feature type="transmembrane region" description="Helical" evidence="1">
    <location>
        <begin position="64"/>
        <end position="85"/>
    </location>
</feature>
<dbReference type="EMBL" id="QXDL01000009">
    <property type="protein sequence ID" value="RIH90431.1"/>
    <property type="molecule type" value="Genomic_DNA"/>
</dbReference>
<keyword evidence="1" id="KW-0472">Membrane</keyword>
<accession>A0A399F720</accession>
<dbReference type="OrthoDB" id="27599at2"/>
<evidence type="ECO:0000256" key="1">
    <source>
        <dbReference type="SAM" id="Phobius"/>
    </source>
</evidence>
<dbReference type="AlphaFoldDB" id="A0A399F720"/>
<sequence>MRNLLIRLIVNTVALWVVSSVYGGVRFAPGSGLGDYLLAGLVLGLVNTFIRPILLLLTLPINLLTLGLFTLVINAVVLMIVAAFTSLDVGGFISALVGAVLLTVVSYFLNLVFGDKR</sequence>
<reference evidence="2 3" key="1">
    <citation type="submission" date="2018-08" db="EMBL/GenBank/DDBJ databases">
        <title>Meiothermus terrae DSM 26712 genome sequencing project.</title>
        <authorList>
            <person name="Da Costa M.S."/>
            <person name="Albuquerque L."/>
            <person name="Raposo P."/>
            <person name="Froufe H.J.C."/>
            <person name="Barroso C.S."/>
            <person name="Egas C."/>
        </authorList>
    </citation>
    <scope>NUCLEOTIDE SEQUENCE [LARGE SCALE GENOMIC DNA]</scope>
    <source>
        <strain evidence="2 3">DSM 26712</strain>
    </source>
</reference>
<dbReference type="InterPro" id="IPR007165">
    <property type="entry name" value="Phage_holin_4_2"/>
</dbReference>
<keyword evidence="1" id="KW-0812">Transmembrane</keyword>
<gene>
    <name evidence="2" type="ORF">Mterra_00413</name>
</gene>
<feature type="transmembrane region" description="Helical" evidence="1">
    <location>
        <begin position="36"/>
        <end position="57"/>
    </location>
</feature>
<dbReference type="RefSeq" id="WP_027891053.1">
    <property type="nucleotide sequence ID" value="NZ_QXDL01000009.1"/>
</dbReference>
<dbReference type="Pfam" id="PF04020">
    <property type="entry name" value="Phage_holin_4_2"/>
    <property type="match status" value="1"/>
</dbReference>
<dbReference type="PANTHER" id="PTHR37309:SF1">
    <property type="entry name" value="SLR0284 PROTEIN"/>
    <property type="match status" value="1"/>
</dbReference>
<dbReference type="Proteomes" id="UP000265715">
    <property type="component" value="Unassembled WGS sequence"/>
</dbReference>
<keyword evidence="3" id="KW-1185">Reference proteome</keyword>
<protein>
    <submittedName>
        <fullName evidence="2">Mycobacterial 4 TMS phage holin, superfamily IV</fullName>
    </submittedName>
</protein>
<dbReference type="PANTHER" id="PTHR37309">
    <property type="entry name" value="SLR0284 PROTEIN"/>
    <property type="match status" value="1"/>
</dbReference>
<comment type="caution">
    <text evidence="2">The sequence shown here is derived from an EMBL/GenBank/DDBJ whole genome shotgun (WGS) entry which is preliminary data.</text>
</comment>
<organism evidence="2 3">
    <name type="scientific">Calidithermus terrae</name>
    <dbReference type="NCBI Taxonomy" id="1408545"/>
    <lineage>
        <taxon>Bacteria</taxon>
        <taxon>Thermotogati</taxon>
        <taxon>Deinococcota</taxon>
        <taxon>Deinococci</taxon>
        <taxon>Thermales</taxon>
        <taxon>Thermaceae</taxon>
        <taxon>Calidithermus</taxon>
    </lineage>
</organism>